<dbReference type="InterPro" id="IPR012223">
    <property type="entry name" value="TEII"/>
</dbReference>
<protein>
    <submittedName>
        <fullName evidence="3">Surfactin synthase thioesterase subunit</fullName>
    </submittedName>
</protein>
<dbReference type="AlphaFoldDB" id="A0A4R6Z0N2"/>
<dbReference type="EMBL" id="SNZH01000005">
    <property type="protein sequence ID" value="TDR45085.1"/>
    <property type="molecule type" value="Genomic_DNA"/>
</dbReference>
<comment type="similarity">
    <text evidence="1">Belongs to the thioesterase family.</text>
</comment>
<keyword evidence="4" id="KW-1185">Reference proteome</keyword>
<dbReference type="OrthoDB" id="8480037at2"/>
<dbReference type="Pfam" id="PF00975">
    <property type="entry name" value="Thioesterase"/>
    <property type="match status" value="1"/>
</dbReference>
<dbReference type="SUPFAM" id="SSF53474">
    <property type="entry name" value="alpha/beta-Hydrolases"/>
    <property type="match status" value="1"/>
</dbReference>
<organism evidence="3 4">
    <name type="scientific">Tahibacter aquaticus</name>
    <dbReference type="NCBI Taxonomy" id="520092"/>
    <lineage>
        <taxon>Bacteria</taxon>
        <taxon>Pseudomonadati</taxon>
        <taxon>Pseudomonadota</taxon>
        <taxon>Gammaproteobacteria</taxon>
        <taxon>Lysobacterales</taxon>
        <taxon>Rhodanobacteraceae</taxon>
        <taxon>Tahibacter</taxon>
    </lineage>
</organism>
<name>A0A4R6Z0N2_9GAMM</name>
<dbReference type="PANTHER" id="PTHR11487:SF0">
    <property type="entry name" value="S-ACYL FATTY ACID SYNTHASE THIOESTERASE, MEDIUM CHAIN"/>
    <property type="match status" value="1"/>
</dbReference>
<comment type="caution">
    <text evidence="3">The sequence shown here is derived from an EMBL/GenBank/DDBJ whole genome shotgun (WGS) entry which is preliminary data.</text>
</comment>
<dbReference type="PANTHER" id="PTHR11487">
    <property type="entry name" value="THIOESTERASE"/>
    <property type="match status" value="1"/>
</dbReference>
<feature type="domain" description="Thioesterase" evidence="2">
    <location>
        <begin position="18"/>
        <end position="236"/>
    </location>
</feature>
<dbReference type="Proteomes" id="UP000295293">
    <property type="component" value="Unassembled WGS sequence"/>
</dbReference>
<evidence type="ECO:0000259" key="2">
    <source>
        <dbReference type="Pfam" id="PF00975"/>
    </source>
</evidence>
<dbReference type="RefSeq" id="WP_133818586.1">
    <property type="nucleotide sequence ID" value="NZ_SNZH01000005.1"/>
</dbReference>
<gene>
    <name evidence="3" type="ORF">DFR29_105268</name>
</gene>
<accession>A0A4R6Z0N2</accession>
<evidence type="ECO:0000313" key="4">
    <source>
        <dbReference type="Proteomes" id="UP000295293"/>
    </source>
</evidence>
<evidence type="ECO:0000256" key="1">
    <source>
        <dbReference type="ARBA" id="ARBA00007169"/>
    </source>
</evidence>
<reference evidence="3 4" key="1">
    <citation type="submission" date="2019-03" db="EMBL/GenBank/DDBJ databases">
        <title>Genomic Encyclopedia of Type Strains, Phase IV (KMG-IV): sequencing the most valuable type-strain genomes for metagenomic binning, comparative biology and taxonomic classification.</title>
        <authorList>
            <person name="Goeker M."/>
        </authorList>
    </citation>
    <scope>NUCLEOTIDE SEQUENCE [LARGE SCALE GENOMIC DNA]</scope>
    <source>
        <strain evidence="3 4">DSM 21667</strain>
    </source>
</reference>
<evidence type="ECO:0000313" key="3">
    <source>
        <dbReference type="EMBL" id="TDR45085.1"/>
    </source>
</evidence>
<dbReference type="Gene3D" id="3.40.50.1820">
    <property type="entry name" value="alpha/beta hydrolase"/>
    <property type="match status" value="1"/>
</dbReference>
<dbReference type="InterPro" id="IPR029058">
    <property type="entry name" value="AB_hydrolase_fold"/>
</dbReference>
<dbReference type="InterPro" id="IPR001031">
    <property type="entry name" value="Thioesterase"/>
</dbReference>
<sequence>MNTPWFIHFSRPQRSRLRLFCFPYAGGNAHIFRAWAEQLPPWVELIGVQSPGKGSRALERPCTTVSEMTGKLMLALEPLLHDKPFAFFGHSNGALISFELSCMLQERGLPLPRQLLLSASPAPWTREFEQPYSAMSDEEFKAALQDLNGTPQEILANRELLDLFLPGLRADFSLSETYVYARARKLSVPTSVFYGEHDEIEEHQVHAWQEEIEPPIRFDRLPGGHFFIHSHLELLTAMVGSRLRELEVQDRASRSLESVA</sequence>
<proteinExistence type="inferred from homology"/>
<dbReference type="GO" id="GO:0008610">
    <property type="term" value="P:lipid biosynthetic process"/>
    <property type="evidence" value="ECO:0007669"/>
    <property type="project" value="TreeGrafter"/>
</dbReference>